<dbReference type="EMBL" id="JYNV01000129">
    <property type="protein sequence ID" value="KZM25397.1"/>
    <property type="molecule type" value="Genomic_DNA"/>
</dbReference>
<reference evidence="1 2" key="1">
    <citation type="journal article" date="2016" name="Sci. Rep.">
        <title>Draft genome sequencing and secretome analysis of fungal phytopathogen Ascochyta rabiei provides insight into the necrotrophic effector repertoire.</title>
        <authorList>
            <person name="Verma S."/>
            <person name="Gazara R.K."/>
            <person name="Nizam S."/>
            <person name="Parween S."/>
            <person name="Chattopadhyay D."/>
            <person name="Verma P.K."/>
        </authorList>
    </citation>
    <scope>NUCLEOTIDE SEQUENCE [LARGE SCALE GENOMIC DNA]</scope>
    <source>
        <strain evidence="1 2">ArDII</strain>
    </source>
</reference>
<dbReference type="AlphaFoldDB" id="A0A163HPM6"/>
<keyword evidence="2" id="KW-1185">Reference proteome</keyword>
<dbReference type="Proteomes" id="UP000076837">
    <property type="component" value="Unassembled WGS sequence"/>
</dbReference>
<evidence type="ECO:0000313" key="2">
    <source>
        <dbReference type="Proteomes" id="UP000076837"/>
    </source>
</evidence>
<accession>A0A163HPM6</accession>
<protein>
    <submittedName>
        <fullName evidence="1">Uncharacterized protein</fullName>
    </submittedName>
</protein>
<comment type="caution">
    <text evidence="1">The sequence shown here is derived from an EMBL/GenBank/DDBJ whole genome shotgun (WGS) entry which is preliminary data.</text>
</comment>
<proteinExistence type="predicted"/>
<name>A0A163HPM6_DIDRA</name>
<sequence>MPPHALQSISRSAAQVELVSAANHSARVFVIASRSTLRLSRASNLRQVHSRTDLREAGLFKHLDFVMSSWVAPTRGPPTCNALSQLPKTHLVLTG</sequence>
<organism evidence="1 2">
    <name type="scientific">Didymella rabiei</name>
    <name type="common">Chickpea ascochyta blight fungus</name>
    <name type="synonym">Mycosphaerella rabiei</name>
    <dbReference type="NCBI Taxonomy" id="5454"/>
    <lineage>
        <taxon>Eukaryota</taxon>
        <taxon>Fungi</taxon>
        <taxon>Dikarya</taxon>
        <taxon>Ascomycota</taxon>
        <taxon>Pezizomycotina</taxon>
        <taxon>Dothideomycetes</taxon>
        <taxon>Pleosporomycetidae</taxon>
        <taxon>Pleosporales</taxon>
        <taxon>Pleosporineae</taxon>
        <taxon>Didymellaceae</taxon>
        <taxon>Ascochyta</taxon>
    </lineage>
</organism>
<gene>
    <name evidence="1" type="ORF">ST47_g3462</name>
</gene>
<evidence type="ECO:0000313" key="1">
    <source>
        <dbReference type="EMBL" id="KZM25397.1"/>
    </source>
</evidence>